<dbReference type="GO" id="GO:0042834">
    <property type="term" value="F:peptidoglycan binding"/>
    <property type="evidence" value="ECO:0007669"/>
    <property type="project" value="InterPro"/>
</dbReference>
<feature type="domain" description="SPOR" evidence="6">
    <location>
        <begin position="181"/>
        <end position="260"/>
    </location>
</feature>
<dbReference type="SUPFAM" id="SSF110997">
    <property type="entry name" value="Sporulation related repeat"/>
    <property type="match status" value="1"/>
</dbReference>
<dbReference type="AlphaFoldDB" id="A0A4R2KSF4"/>
<dbReference type="CDD" id="cd22268">
    <property type="entry name" value="DPBB_RlpA-like"/>
    <property type="match status" value="1"/>
</dbReference>
<comment type="caution">
    <text evidence="7">The sequence shown here is derived from an EMBL/GenBank/DDBJ whole genome shotgun (WGS) entry which is preliminary data.</text>
</comment>
<dbReference type="Pfam" id="PF03330">
    <property type="entry name" value="DPBB_1"/>
    <property type="match status" value="1"/>
</dbReference>
<dbReference type="GO" id="GO:0071555">
    <property type="term" value="P:cell wall organization"/>
    <property type="evidence" value="ECO:0007669"/>
    <property type="project" value="UniProtKB-KW"/>
</dbReference>
<keyword evidence="2 4" id="KW-0456">Lyase</keyword>
<dbReference type="GO" id="GO:0000270">
    <property type="term" value="P:peptidoglycan metabolic process"/>
    <property type="evidence" value="ECO:0007669"/>
    <property type="project" value="UniProtKB-UniRule"/>
</dbReference>
<evidence type="ECO:0000313" key="7">
    <source>
        <dbReference type="EMBL" id="TCO77281.1"/>
    </source>
</evidence>
<keyword evidence="1" id="KW-0732">Signal</keyword>
<sequence>MTQLSVIACLLLVGLCGCSGSEPRPAWQDDGAPERSISPEQVLDAVPRPDPILRAGNTSPYEVSGVEYTVLASASGYREEGVASWYGTKFHGRKTSNGEDYDLYLATAAHRSLPIPSYVRVTNLDNGKTMVVRVNDRGPFHPERLIDLSYGAAVRLGFVDRGTAPVRVEALDIAGVDDRRESGADYRYLQLGAFASPAAADSLRAAVAEVVPVPVTVSPVEMAGKRLSRVRVGPLKDGRQLSEVRELLLARGFNPGQPLP</sequence>
<proteinExistence type="inferred from homology"/>
<protein>
    <recommendedName>
        <fullName evidence="4">Endolytic peptidoglycan transglycosylase RlpA</fullName>
        <ecNumber evidence="4">4.2.2.-</ecNumber>
    </recommendedName>
</protein>
<dbReference type="Proteomes" id="UP000294980">
    <property type="component" value="Unassembled WGS sequence"/>
</dbReference>
<dbReference type="Gene3D" id="2.40.40.10">
    <property type="entry name" value="RlpA-like domain"/>
    <property type="match status" value="1"/>
</dbReference>
<dbReference type="GO" id="GO:0009279">
    <property type="term" value="C:cell outer membrane"/>
    <property type="evidence" value="ECO:0007669"/>
    <property type="project" value="TreeGrafter"/>
</dbReference>
<comment type="similarity">
    <text evidence="4 5">Belongs to the RlpA family.</text>
</comment>
<evidence type="ECO:0000256" key="1">
    <source>
        <dbReference type="ARBA" id="ARBA00022729"/>
    </source>
</evidence>
<dbReference type="PANTHER" id="PTHR34183">
    <property type="entry name" value="ENDOLYTIC PEPTIDOGLYCAN TRANSGLYCOSYLASE RLPA"/>
    <property type="match status" value="1"/>
</dbReference>
<dbReference type="PANTHER" id="PTHR34183:SF1">
    <property type="entry name" value="ENDOLYTIC PEPTIDOGLYCAN TRANSGLYCOSYLASE RLPA"/>
    <property type="match status" value="1"/>
</dbReference>
<keyword evidence="8" id="KW-1185">Reference proteome</keyword>
<dbReference type="SUPFAM" id="SSF50685">
    <property type="entry name" value="Barwin-like endoglucanases"/>
    <property type="match status" value="1"/>
</dbReference>
<dbReference type="InterPro" id="IPR012997">
    <property type="entry name" value="RplA"/>
</dbReference>
<accession>A0A4R2KSF4</accession>
<evidence type="ECO:0000256" key="4">
    <source>
        <dbReference type="HAMAP-Rule" id="MF_02071"/>
    </source>
</evidence>
<dbReference type="InterPro" id="IPR034718">
    <property type="entry name" value="RlpA"/>
</dbReference>
<evidence type="ECO:0000313" key="8">
    <source>
        <dbReference type="Proteomes" id="UP000294980"/>
    </source>
</evidence>
<dbReference type="EMBL" id="SLWX01000003">
    <property type="protein sequence ID" value="TCO77281.1"/>
    <property type="molecule type" value="Genomic_DNA"/>
</dbReference>
<dbReference type="EC" id="4.2.2.-" evidence="4"/>
<name>A0A4R2KSF4_9GAMM</name>
<dbReference type="InterPro" id="IPR007730">
    <property type="entry name" value="SPOR-like_dom"/>
</dbReference>
<evidence type="ECO:0000256" key="2">
    <source>
        <dbReference type="ARBA" id="ARBA00023239"/>
    </source>
</evidence>
<dbReference type="NCBIfam" id="TIGR00413">
    <property type="entry name" value="rlpA"/>
    <property type="match status" value="1"/>
</dbReference>
<dbReference type="RefSeq" id="WP_117317012.1">
    <property type="nucleotide sequence ID" value="NZ_QQSW01000007.1"/>
</dbReference>
<dbReference type="GO" id="GO:0008932">
    <property type="term" value="F:lytic endotransglycosylase activity"/>
    <property type="evidence" value="ECO:0007669"/>
    <property type="project" value="UniProtKB-UniRule"/>
</dbReference>
<dbReference type="InterPro" id="IPR036908">
    <property type="entry name" value="RlpA-like_sf"/>
</dbReference>
<dbReference type="Pfam" id="PF05036">
    <property type="entry name" value="SPOR"/>
    <property type="match status" value="1"/>
</dbReference>
<dbReference type="Gene3D" id="3.30.70.1070">
    <property type="entry name" value="Sporulation related repeat"/>
    <property type="match status" value="1"/>
</dbReference>
<reference evidence="7 8" key="1">
    <citation type="submission" date="2019-03" db="EMBL/GenBank/DDBJ databases">
        <title>Genomic Encyclopedia of Type Strains, Phase IV (KMG-IV): sequencing the most valuable type-strain genomes for metagenomic binning, comparative biology and taxonomic classification.</title>
        <authorList>
            <person name="Goeker M."/>
        </authorList>
    </citation>
    <scope>NUCLEOTIDE SEQUENCE [LARGE SCALE GENOMIC DNA]</scope>
    <source>
        <strain evidence="7 8">DSM 23344</strain>
    </source>
</reference>
<evidence type="ECO:0000259" key="6">
    <source>
        <dbReference type="PROSITE" id="PS51724"/>
    </source>
</evidence>
<dbReference type="OrthoDB" id="9779128at2"/>
<evidence type="ECO:0000256" key="3">
    <source>
        <dbReference type="ARBA" id="ARBA00023316"/>
    </source>
</evidence>
<dbReference type="InterPro" id="IPR009009">
    <property type="entry name" value="RlpA-like_DPBB"/>
</dbReference>
<organism evidence="7 8">
    <name type="scientific">Chromatocurvus halotolerans</name>
    <dbReference type="NCBI Taxonomy" id="1132028"/>
    <lineage>
        <taxon>Bacteria</taxon>
        <taxon>Pseudomonadati</taxon>
        <taxon>Pseudomonadota</taxon>
        <taxon>Gammaproteobacteria</taxon>
        <taxon>Cellvibrionales</taxon>
        <taxon>Halieaceae</taxon>
        <taxon>Chromatocurvus</taxon>
    </lineage>
</organism>
<dbReference type="HAMAP" id="MF_02071">
    <property type="entry name" value="RlpA"/>
    <property type="match status" value="1"/>
</dbReference>
<evidence type="ECO:0000256" key="5">
    <source>
        <dbReference type="RuleBase" id="RU003495"/>
    </source>
</evidence>
<dbReference type="InterPro" id="IPR036680">
    <property type="entry name" value="SPOR-like_sf"/>
</dbReference>
<keyword evidence="7" id="KW-0449">Lipoprotein</keyword>
<comment type="function">
    <text evidence="4">Lytic transglycosylase with a strong preference for naked glycan strands that lack stem peptides.</text>
</comment>
<dbReference type="PROSITE" id="PS51724">
    <property type="entry name" value="SPOR"/>
    <property type="match status" value="1"/>
</dbReference>
<keyword evidence="3 4" id="KW-0961">Cell wall biogenesis/degradation</keyword>
<gene>
    <name evidence="4" type="primary">rlpA</name>
    <name evidence="7" type="ORF">EV688_103297</name>
</gene>